<reference evidence="1 2" key="1">
    <citation type="submission" date="2019-05" db="EMBL/GenBank/DDBJ databases">
        <title>Another draft genome of Portunus trituberculatus and its Hox gene families provides insights of decapod evolution.</title>
        <authorList>
            <person name="Jeong J.-H."/>
            <person name="Song I."/>
            <person name="Kim S."/>
            <person name="Choi T."/>
            <person name="Kim D."/>
            <person name="Ryu S."/>
            <person name="Kim W."/>
        </authorList>
    </citation>
    <scope>NUCLEOTIDE SEQUENCE [LARGE SCALE GENOMIC DNA]</scope>
    <source>
        <tissue evidence="1">Muscle</tissue>
    </source>
</reference>
<dbReference type="AlphaFoldDB" id="A0A5B7DC85"/>
<dbReference type="EMBL" id="VSRR010000723">
    <property type="protein sequence ID" value="MPC18934.1"/>
    <property type="molecule type" value="Genomic_DNA"/>
</dbReference>
<sequence length="83" mass="9405">MEIGIEGGHDWYKFKRGENMSGSVGVESLKVNSEVITKKEGIRKDGIDIDKWNDNDNNAGKDDTGKLNEKYILDYMKLDYSST</sequence>
<protein>
    <submittedName>
        <fullName evidence="1">Uncharacterized protein</fullName>
    </submittedName>
</protein>
<evidence type="ECO:0000313" key="1">
    <source>
        <dbReference type="EMBL" id="MPC18934.1"/>
    </source>
</evidence>
<name>A0A5B7DC85_PORTR</name>
<accession>A0A5B7DC85</accession>
<proteinExistence type="predicted"/>
<evidence type="ECO:0000313" key="2">
    <source>
        <dbReference type="Proteomes" id="UP000324222"/>
    </source>
</evidence>
<gene>
    <name evidence="1" type="ORF">E2C01_011832</name>
</gene>
<organism evidence="1 2">
    <name type="scientific">Portunus trituberculatus</name>
    <name type="common">Swimming crab</name>
    <name type="synonym">Neptunus trituberculatus</name>
    <dbReference type="NCBI Taxonomy" id="210409"/>
    <lineage>
        <taxon>Eukaryota</taxon>
        <taxon>Metazoa</taxon>
        <taxon>Ecdysozoa</taxon>
        <taxon>Arthropoda</taxon>
        <taxon>Crustacea</taxon>
        <taxon>Multicrustacea</taxon>
        <taxon>Malacostraca</taxon>
        <taxon>Eumalacostraca</taxon>
        <taxon>Eucarida</taxon>
        <taxon>Decapoda</taxon>
        <taxon>Pleocyemata</taxon>
        <taxon>Brachyura</taxon>
        <taxon>Eubrachyura</taxon>
        <taxon>Portunoidea</taxon>
        <taxon>Portunidae</taxon>
        <taxon>Portuninae</taxon>
        <taxon>Portunus</taxon>
    </lineage>
</organism>
<comment type="caution">
    <text evidence="1">The sequence shown here is derived from an EMBL/GenBank/DDBJ whole genome shotgun (WGS) entry which is preliminary data.</text>
</comment>
<keyword evidence="2" id="KW-1185">Reference proteome</keyword>
<dbReference type="Proteomes" id="UP000324222">
    <property type="component" value="Unassembled WGS sequence"/>
</dbReference>